<evidence type="ECO:0000313" key="2">
    <source>
        <dbReference type="Proteomes" id="UP000018683"/>
    </source>
</evidence>
<protein>
    <submittedName>
        <fullName evidence="1">Uncharacterized protein</fullName>
    </submittedName>
</protein>
<gene>
    <name evidence="1" type="ORF">HMPREF1202_01728</name>
</gene>
<comment type="caution">
    <text evidence="1">The sequence shown here is derived from an EMBL/GenBank/DDBJ whole genome shotgun (WGS) entry which is preliminary data.</text>
</comment>
<dbReference type="HOGENOM" id="CLU_3140353_0_0_9"/>
<reference evidence="1 2" key="1">
    <citation type="submission" date="2013-10" db="EMBL/GenBank/DDBJ databases">
        <title>The Genome Sequence of Ruminococcus lactaris CC59_002D.</title>
        <authorList>
            <consortium name="The Broad Institute Genomics Platform"/>
            <person name="Earl A."/>
            <person name="Allen-Vercoe E."/>
            <person name="Daigneault M."/>
            <person name="Young S.K."/>
            <person name="Zeng Q."/>
            <person name="Gargeya S."/>
            <person name="Fitzgerald M."/>
            <person name="Abouelleil A."/>
            <person name="Alvarado L."/>
            <person name="Chapman S.B."/>
            <person name="Gainer-Dewar J."/>
            <person name="Goldberg J."/>
            <person name="Griggs A."/>
            <person name="Gujja S."/>
            <person name="Hansen M."/>
            <person name="Howarth C."/>
            <person name="Imamovic A."/>
            <person name="Ireland A."/>
            <person name="Larimer J."/>
            <person name="McCowan C."/>
            <person name="Murphy C."/>
            <person name="Pearson M."/>
            <person name="Poon T.W."/>
            <person name="Priest M."/>
            <person name="Roberts A."/>
            <person name="Saif S."/>
            <person name="Shea T."/>
            <person name="Sykes S."/>
            <person name="Wortman J."/>
            <person name="Nusbaum C."/>
            <person name="Birren B."/>
        </authorList>
    </citation>
    <scope>NUCLEOTIDE SEQUENCE [LARGE SCALE GENOMIC DNA]</scope>
    <source>
        <strain evidence="1 2">CC59_002D</strain>
    </source>
</reference>
<evidence type="ECO:0000313" key="1">
    <source>
        <dbReference type="EMBL" id="ETD21912.1"/>
    </source>
</evidence>
<dbReference type="EMBL" id="AZJE01000022">
    <property type="protein sequence ID" value="ETD21912.1"/>
    <property type="molecule type" value="Genomic_DNA"/>
</dbReference>
<accession>V8C4A7</accession>
<dbReference type="AlphaFoldDB" id="V8C4A7"/>
<proteinExistence type="predicted"/>
<organism evidence="1 2">
    <name type="scientific">[Ruminococcus] lactaris CC59_002D</name>
    <dbReference type="NCBI Taxonomy" id="1073376"/>
    <lineage>
        <taxon>Bacteria</taxon>
        <taxon>Bacillati</taxon>
        <taxon>Bacillota</taxon>
        <taxon>Clostridia</taxon>
        <taxon>Lachnospirales</taxon>
        <taxon>Lachnospiraceae</taxon>
        <taxon>Mediterraneibacter</taxon>
    </lineage>
</organism>
<sequence length="49" mass="5596">MAFGRGTEKNISPDLKKLPLVGLTRRESESRKLLLDCLKFTAGTWKYEP</sequence>
<dbReference type="Proteomes" id="UP000018683">
    <property type="component" value="Unassembled WGS sequence"/>
</dbReference>
<dbReference type="PATRIC" id="fig|1073376.3.peg.1775"/>
<name>V8C4A7_9FIRM</name>